<gene>
    <name evidence="11" type="ORF">SAMN04488005_2760</name>
</gene>
<evidence type="ECO:0000256" key="2">
    <source>
        <dbReference type="ARBA" id="ARBA00006285"/>
    </source>
</evidence>
<organism evidence="11 12">
    <name type="scientific">Yoonia tamlensis</name>
    <dbReference type="NCBI Taxonomy" id="390270"/>
    <lineage>
        <taxon>Bacteria</taxon>
        <taxon>Pseudomonadati</taxon>
        <taxon>Pseudomonadota</taxon>
        <taxon>Alphaproteobacteria</taxon>
        <taxon>Rhodobacterales</taxon>
        <taxon>Paracoccaceae</taxon>
        <taxon>Yoonia</taxon>
    </lineage>
</organism>
<feature type="domain" description="Beta-hexosaminidase bacterial type N-terminal" evidence="10">
    <location>
        <begin position="143"/>
        <end position="264"/>
    </location>
</feature>
<evidence type="ECO:0000256" key="3">
    <source>
        <dbReference type="ARBA" id="ARBA00012663"/>
    </source>
</evidence>
<evidence type="ECO:0000259" key="9">
    <source>
        <dbReference type="Pfam" id="PF00728"/>
    </source>
</evidence>
<protein>
    <recommendedName>
        <fullName evidence="3">beta-N-acetylhexosaminidase</fullName>
        <ecNumber evidence="3">3.2.1.52</ecNumber>
    </recommendedName>
    <alternativeName>
        <fullName evidence="6">Beta-N-acetylhexosaminidase</fullName>
    </alternativeName>
    <alternativeName>
        <fullName evidence="7">N-acetyl-beta-glucosaminidase</fullName>
    </alternativeName>
</protein>
<dbReference type="Pfam" id="PF00728">
    <property type="entry name" value="Glyco_hydro_20"/>
    <property type="match status" value="1"/>
</dbReference>
<dbReference type="Proteomes" id="UP000199478">
    <property type="component" value="Unassembled WGS sequence"/>
</dbReference>
<dbReference type="Gene3D" id="3.30.379.10">
    <property type="entry name" value="Chitobiase/beta-hexosaminidase domain 2-like"/>
    <property type="match status" value="1"/>
</dbReference>
<dbReference type="InterPro" id="IPR015883">
    <property type="entry name" value="Glyco_hydro_20_cat"/>
</dbReference>
<evidence type="ECO:0000313" key="12">
    <source>
        <dbReference type="Proteomes" id="UP000199478"/>
    </source>
</evidence>
<evidence type="ECO:0000256" key="6">
    <source>
        <dbReference type="ARBA" id="ARBA00030512"/>
    </source>
</evidence>
<evidence type="ECO:0000259" key="10">
    <source>
        <dbReference type="Pfam" id="PF02838"/>
    </source>
</evidence>
<evidence type="ECO:0000256" key="5">
    <source>
        <dbReference type="ARBA" id="ARBA00023295"/>
    </source>
</evidence>
<dbReference type="InterPro" id="IPR017853">
    <property type="entry name" value="GH"/>
</dbReference>
<dbReference type="GO" id="GO:0016020">
    <property type="term" value="C:membrane"/>
    <property type="evidence" value="ECO:0007669"/>
    <property type="project" value="TreeGrafter"/>
</dbReference>
<dbReference type="AlphaFoldDB" id="A0A1I6HJF5"/>
<dbReference type="GO" id="GO:0030203">
    <property type="term" value="P:glycosaminoglycan metabolic process"/>
    <property type="evidence" value="ECO:0007669"/>
    <property type="project" value="TreeGrafter"/>
</dbReference>
<keyword evidence="5" id="KW-0326">Glycosidase</keyword>
<sequence length="634" mass="70499">MTYFLENAWHPAPAPEGTWTMTLTNLSDKPLSDFKLSLTSITRIMTDHELTGATFLRRDANFHEFAPTSADPIAPGESWTFYVTGINRSPYHRNDAAKTAWVTHADGTHVAVQVGDLMHAGAAPVRPKPRLPEGRLTLPFALLPWPNTIDAAPGSAPVIIHAADGTAIADKRLMLVVDALHARLFPAARRVFQLSAAPGSRALHFVTDTTLANEAYRIDFADDITLAASTEKGRRYGLIALAQMMHGTFSDPEFSFPATGEIDDAPRYDWRGCHLDVSRHFWTYDEVLRVIDLLAWHKLNTFHWHLTDDEGWRAEILAYPALTDAGATRGADIAQMLPQLGDGPQSKRGYYTQDEMRAVVTHAASLGIDVMPEIETPGHAAAVLAAIPSLVDPDEPKDSYFPVQGYFNNALNPAIPETFDVLETVFDELSTIFPSKYIHIGGDEVAHNAWLTSPMALALMEKEGLQGTFELQSWFLRKIKTMLSARGKVMVGWNEIAHGGGVPPEDTLLMAWENPKVGIELAEKGYDVVMTPGQAYYLDMVQSDDWLDNGAGWAGPVPPEQSYNYEAEGDFPAELRGQMRGVQSCIWCEHYSNRHWFNDLVFPRLGAVAEAAWTQKENKDWLRFARQVRLHPEL</sequence>
<evidence type="ECO:0000313" key="11">
    <source>
        <dbReference type="EMBL" id="SFR54440.1"/>
    </source>
</evidence>
<dbReference type="PRINTS" id="PR00738">
    <property type="entry name" value="GLHYDRLASE20"/>
</dbReference>
<keyword evidence="12" id="KW-1185">Reference proteome</keyword>
<dbReference type="RefSeq" id="WP_090201181.1">
    <property type="nucleotide sequence ID" value="NZ_FOYP01000002.1"/>
</dbReference>
<accession>A0A1I6HJF5</accession>
<feature type="active site" description="Proton donor" evidence="8">
    <location>
        <position position="444"/>
    </location>
</feature>
<comment type="similarity">
    <text evidence="2">Belongs to the glycosyl hydrolase 20 family.</text>
</comment>
<evidence type="ECO:0000256" key="7">
    <source>
        <dbReference type="ARBA" id="ARBA00033000"/>
    </source>
</evidence>
<evidence type="ECO:0000256" key="8">
    <source>
        <dbReference type="PIRSR" id="PIRSR625705-1"/>
    </source>
</evidence>
<reference evidence="12" key="1">
    <citation type="submission" date="2016-10" db="EMBL/GenBank/DDBJ databases">
        <authorList>
            <person name="Varghese N."/>
            <person name="Submissions S."/>
        </authorList>
    </citation>
    <scope>NUCLEOTIDE SEQUENCE [LARGE SCALE GENOMIC DNA]</scope>
    <source>
        <strain evidence="12">DSM 26879</strain>
    </source>
</reference>
<dbReference type="InterPro" id="IPR015882">
    <property type="entry name" value="HEX_bac_N"/>
</dbReference>
<dbReference type="GO" id="GO:0004563">
    <property type="term" value="F:beta-N-acetylhexosaminidase activity"/>
    <property type="evidence" value="ECO:0007669"/>
    <property type="project" value="UniProtKB-EC"/>
</dbReference>
<proteinExistence type="inferred from homology"/>
<dbReference type="STRING" id="390270.SAMN04488005_2760"/>
<comment type="catalytic activity">
    <reaction evidence="1">
        <text>Hydrolysis of terminal non-reducing N-acetyl-D-hexosamine residues in N-acetyl-beta-D-hexosaminides.</text>
        <dbReference type="EC" id="3.2.1.52"/>
    </reaction>
</comment>
<dbReference type="CDD" id="cd06563">
    <property type="entry name" value="GH20_chitobiase-like"/>
    <property type="match status" value="1"/>
</dbReference>
<evidence type="ECO:0000256" key="1">
    <source>
        <dbReference type="ARBA" id="ARBA00001231"/>
    </source>
</evidence>
<dbReference type="Pfam" id="PF02838">
    <property type="entry name" value="Glyco_hydro_20b"/>
    <property type="match status" value="1"/>
</dbReference>
<dbReference type="InterPro" id="IPR029018">
    <property type="entry name" value="Hex-like_dom2"/>
</dbReference>
<dbReference type="OrthoDB" id="9763537at2"/>
<dbReference type="PANTHER" id="PTHR22600:SF57">
    <property type="entry name" value="BETA-N-ACETYLHEXOSAMINIDASE"/>
    <property type="match status" value="1"/>
</dbReference>
<dbReference type="GO" id="GO:0005975">
    <property type="term" value="P:carbohydrate metabolic process"/>
    <property type="evidence" value="ECO:0007669"/>
    <property type="project" value="InterPro"/>
</dbReference>
<dbReference type="PANTHER" id="PTHR22600">
    <property type="entry name" value="BETA-HEXOSAMINIDASE"/>
    <property type="match status" value="1"/>
</dbReference>
<dbReference type="EMBL" id="FOYP01000002">
    <property type="protein sequence ID" value="SFR54440.1"/>
    <property type="molecule type" value="Genomic_DNA"/>
</dbReference>
<dbReference type="InterPro" id="IPR025705">
    <property type="entry name" value="Beta_hexosaminidase_sua/sub"/>
</dbReference>
<dbReference type="SUPFAM" id="SSF55545">
    <property type="entry name" value="beta-N-acetylhexosaminidase-like domain"/>
    <property type="match status" value="1"/>
</dbReference>
<evidence type="ECO:0000256" key="4">
    <source>
        <dbReference type="ARBA" id="ARBA00022801"/>
    </source>
</evidence>
<dbReference type="EC" id="3.2.1.52" evidence="3"/>
<feature type="domain" description="Glycoside hydrolase family 20 catalytic" evidence="9">
    <location>
        <begin position="268"/>
        <end position="615"/>
    </location>
</feature>
<dbReference type="SUPFAM" id="SSF51445">
    <property type="entry name" value="(Trans)glycosidases"/>
    <property type="match status" value="1"/>
</dbReference>
<dbReference type="Gene3D" id="3.20.20.80">
    <property type="entry name" value="Glycosidases"/>
    <property type="match status" value="1"/>
</dbReference>
<name>A0A1I6HJF5_9RHOB</name>
<keyword evidence="4" id="KW-0378">Hydrolase</keyword>